<evidence type="ECO:0000313" key="2">
    <source>
        <dbReference type="EMBL" id="MFB9887133.1"/>
    </source>
</evidence>
<keyword evidence="2" id="KW-0378">Hydrolase</keyword>
<dbReference type="EMBL" id="JBHLZN010000004">
    <property type="protein sequence ID" value="MFB9887133.1"/>
    <property type="molecule type" value="Genomic_DNA"/>
</dbReference>
<name>A0ABV5ZCY3_9GAMM</name>
<accession>A0ABV5ZCY3</accession>
<gene>
    <name evidence="2" type="ORF">ACFFLH_12005</name>
</gene>
<organism evidence="2 3">
    <name type="scientific">Balneatrix alpica</name>
    <dbReference type="NCBI Taxonomy" id="75684"/>
    <lineage>
        <taxon>Bacteria</taxon>
        <taxon>Pseudomonadati</taxon>
        <taxon>Pseudomonadota</taxon>
        <taxon>Gammaproteobacteria</taxon>
        <taxon>Oceanospirillales</taxon>
        <taxon>Balneatrichaceae</taxon>
        <taxon>Balneatrix</taxon>
    </lineage>
</organism>
<dbReference type="InterPro" id="IPR003607">
    <property type="entry name" value="HD/PDEase_dom"/>
</dbReference>
<reference evidence="2 3" key="1">
    <citation type="submission" date="2024-09" db="EMBL/GenBank/DDBJ databases">
        <authorList>
            <person name="Sun Q."/>
            <person name="Mori K."/>
        </authorList>
    </citation>
    <scope>NUCLEOTIDE SEQUENCE [LARGE SCALE GENOMIC DNA]</scope>
    <source>
        <strain evidence="2 3">ATCC 51285</strain>
    </source>
</reference>
<dbReference type="PANTHER" id="PTHR43155:SF2">
    <property type="entry name" value="CYCLIC DI-GMP PHOSPHODIESTERASE PA4108"/>
    <property type="match status" value="1"/>
</dbReference>
<dbReference type="RefSeq" id="WP_027314265.1">
    <property type="nucleotide sequence ID" value="NZ_JAUESS010000004.1"/>
</dbReference>
<dbReference type="PANTHER" id="PTHR43155">
    <property type="entry name" value="CYCLIC DI-GMP PHOSPHODIESTERASE PA4108-RELATED"/>
    <property type="match status" value="1"/>
</dbReference>
<protein>
    <submittedName>
        <fullName evidence="2">HD-GYP domain-containing protein</fullName>
        <ecNumber evidence="2">3.1.4.-</ecNumber>
    </submittedName>
</protein>
<feature type="domain" description="HD-GYP" evidence="1">
    <location>
        <begin position="107"/>
        <end position="305"/>
    </location>
</feature>
<dbReference type="PROSITE" id="PS51832">
    <property type="entry name" value="HD_GYP"/>
    <property type="match status" value="1"/>
</dbReference>
<dbReference type="GO" id="GO:0016787">
    <property type="term" value="F:hydrolase activity"/>
    <property type="evidence" value="ECO:0007669"/>
    <property type="project" value="UniProtKB-KW"/>
</dbReference>
<evidence type="ECO:0000313" key="3">
    <source>
        <dbReference type="Proteomes" id="UP001589628"/>
    </source>
</evidence>
<dbReference type="CDD" id="cd00077">
    <property type="entry name" value="HDc"/>
    <property type="match status" value="1"/>
</dbReference>
<evidence type="ECO:0000259" key="1">
    <source>
        <dbReference type="PROSITE" id="PS51832"/>
    </source>
</evidence>
<comment type="caution">
    <text evidence="2">The sequence shown here is derived from an EMBL/GenBank/DDBJ whole genome shotgun (WGS) entry which is preliminary data.</text>
</comment>
<dbReference type="Pfam" id="PF13487">
    <property type="entry name" value="HD_5"/>
    <property type="match status" value="1"/>
</dbReference>
<dbReference type="InterPro" id="IPR037522">
    <property type="entry name" value="HD_GYP_dom"/>
</dbReference>
<keyword evidence="3" id="KW-1185">Reference proteome</keyword>
<dbReference type="EC" id="3.1.4.-" evidence="2"/>
<dbReference type="SUPFAM" id="SSF109604">
    <property type="entry name" value="HD-domain/PDEase-like"/>
    <property type="match status" value="1"/>
</dbReference>
<dbReference type="Proteomes" id="UP001589628">
    <property type="component" value="Unassembled WGS sequence"/>
</dbReference>
<sequence length="444" mass="50885">MPLLEYETTKVDVYVEHLAEVNNHNTVLASDDLYNEQGVLLAKKGMAINSKTAERLIRHKLKQPLEQSVTLAHSLTREQLWADLNQQFKHSADLLALSQHLTEASLLEARDWVMRLPLVVQKLTVLRARLPDQYRKALFCAWFGFAIASRLQRPDVIPREIFLAGLVHDIGMLHLRPEILNKERELSPEEWRAIQSHVLIGKMFLETIKEVPKTVISAVLEHHERCDGSGYPSARFKEEISTASQVIAIADTLYALRFSKGHAQHDFLMLLPVLQINDFWFQPEVYEASRSLIKLAGIRPSRLFGNDEDLLAALPKLVKTAKQLNSYAEQTIKLLELLPKEPSKHRYLRSLQAITQALDALVSRSGILTDGIQRWIAHVYQNKLDSSYAEMEEIILMYDELLWRFREQKRVLHIVEQEAPEPLKTQLSALYAQMEPQATQAKSA</sequence>
<proteinExistence type="predicted"/>
<dbReference type="Gene3D" id="1.10.3210.10">
    <property type="entry name" value="Hypothetical protein af1432"/>
    <property type="match status" value="1"/>
</dbReference>